<reference evidence="3" key="1">
    <citation type="submission" date="2022-01" db="EMBL/GenBank/DDBJ databases">
        <title>Jiella avicenniae sp. nov., a novel endophytic bacterium isolated from bark of Avicennia marina.</title>
        <authorList>
            <person name="Tuo L."/>
        </authorList>
    </citation>
    <scope>NUCLEOTIDE SEQUENCE</scope>
    <source>
        <strain evidence="3">CBK1P-4</strain>
    </source>
</reference>
<keyword evidence="1 3" id="KW-0378">Hydrolase</keyword>
<evidence type="ECO:0000259" key="2">
    <source>
        <dbReference type="Pfam" id="PF20434"/>
    </source>
</evidence>
<name>A0A9X1P2P9_9HYPH</name>
<dbReference type="AlphaFoldDB" id="A0A9X1P2P9"/>
<dbReference type="SUPFAM" id="SSF53474">
    <property type="entry name" value="alpha/beta-Hydrolases"/>
    <property type="match status" value="1"/>
</dbReference>
<dbReference type="Pfam" id="PF20434">
    <property type="entry name" value="BD-FAE"/>
    <property type="match status" value="1"/>
</dbReference>
<keyword evidence="4" id="KW-1185">Reference proteome</keyword>
<comment type="caution">
    <text evidence="3">The sequence shown here is derived from an EMBL/GenBank/DDBJ whole genome shotgun (WGS) entry which is preliminary data.</text>
</comment>
<sequence>MAVVVARVDIADAVEFSVMENVEYANHDGVSLGGTFYKAETPEPAPVIVAVHGGGWQVGDRTVYKYWGPYLAEKGYSVFAIEYRLGEKTYPQSVQDVVAAVQYVRGRAGELNVDPDRIALLGDSSGGHLAALVALAGNEEPFKGAYPDDTYADVSPGVKAVATFYGVFDMAAQWEHDQIARPADQISEKYIGVPPMRDRQAYFEASPIAHAEIRDRNPSFLVVYGTEDDVVEPESQSLAFLTALKQARISALPVIVQGAPHLWIWDPIDEPESFTHFLAPRLMWFLKSKL</sequence>
<proteinExistence type="predicted"/>
<dbReference type="InterPro" id="IPR029058">
    <property type="entry name" value="AB_hydrolase_fold"/>
</dbReference>
<dbReference type="EMBL" id="JAJUWU010000016">
    <property type="protein sequence ID" value="MCE7029423.1"/>
    <property type="molecule type" value="Genomic_DNA"/>
</dbReference>
<organism evidence="3 4">
    <name type="scientific">Jiella avicenniae</name>
    <dbReference type="NCBI Taxonomy" id="2907202"/>
    <lineage>
        <taxon>Bacteria</taxon>
        <taxon>Pseudomonadati</taxon>
        <taxon>Pseudomonadota</taxon>
        <taxon>Alphaproteobacteria</taxon>
        <taxon>Hyphomicrobiales</taxon>
        <taxon>Aurantimonadaceae</taxon>
        <taxon>Jiella</taxon>
    </lineage>
</organism>
<protein>
    <submittedName>
        <fullName evidence="3">Alpha/beta hydrolase</fullName>
    </submittedName>
</protein>
<dbReference type="RefSeq" id="WP_233720417.1">
    <property type="nucleotide sequence ID" value="NZ_JAJUWU010000016.1"/>
</dbReference>
<dbReference type="Proteomes" id="UP001139035">
    <property type="component" value="Unassembled WGS sequence"/>
</dbReference>
<evidence type="ECO:0000313" key="3">
    <source>
        <dbReference type="EMBL" id="MCE7029423.1"/>
    </source>
</evidence>
<evidence type="ECO:0000256" key="1">
    <source>
        <dbReference type="ARBA" id="ARBA00022801"/>
    </source>
</evidence>
<gene>
    <name evidence="3" type="ORF">LZD57_15635</name>
</gene>
<feature type="domain" description="BD-FAE-like" evidence="2">
    <location>
        <begin position="38"/>
        <end position="242"/>
    </location>
</feature>
<dbReference type="InterPro" id="IPR049492">
    <property type="entry name" value="BD-FAE-like_dom"/>
</dbReference>
<evidence type="ECO:0000313" key="4">
    <source>
        <dbReference type="Proteomes" id="UP001139035"/>
    </source>
</evidence>
<dbReference type="Gene3D" id="3.40.50.1820">
    <property type="entry name" value="alpha/beta hydrolase"/>
    <property type="match status" value="1"/>
</dbReference>
<accession>A0A9X1P2P9</accession>
<dbReference type="GO" id="GO:0016787">
    <property type="term" value="F:hydrolase activity"/>
    <property type="evidence" value="ECO:0007669"/>
    <property type="project" value="UniProtKB-KW"/>
</dbReference>
<dbReference type="InterPro" id="IPR050300">
    <property type="entry name" value="GDXG_lipolytic_enzyme"/>
</dbReference>
<dbReference type="PANTHER" id="PTHR48081:SF13">
    <property type="entry name" value="ALPHA_BETA HYDROLASE"/>
    <property type="match status" value="1"/>
</dbReference>
<dbReference type="PANTHER" id="PTHR48081">
    <property type="entry name" value="AB HYDROLASE SUPERFAMILY PROTEIN C4A8.06C"/>
    <property type="match status" value="1"/>
</dbReference>